<evidence type="ECO:0000313" key="5">
    <source>
        <dbReference type="Proteomes" id="UP001319874"/>
    </source>
</evidence>
<dbReference type="Proteomes" id="UP001319874">
    <property type="component" value="Chromosome 2"/>
</dbReference>
<dbReference type="PANTHER" id="PTHR44051">
    <property type="entry name" value="GLUTATHIONE S-TRANSFERASE-RELATED"/>
    <property type="match status" value="1"/>
</dbReference>
<dbReference type="InterPro" id="IPR036282">
    <property type="entry name" value="Glutathione-S-Trfase_C_sf"/>
</dbReference>
<accession>A0ABM7TTL5</accession>
<organism evidence="4 5">
    <name type="scientific">Paraburkholderia terrae</name>
    <dbReference type="NCBI Taxonomy" id="311230"/>
    <lineage>
        <taxon>Bacteria</taxon>
        <taxon>Pseudomonadati</taxon>
        <taxon>Pseudomonadota</taxon>
        <taxon>Betaproteobacteria</taxon>
        <taxon>Burkholderiales</taxon>
        <taxon>Burkholderiaceae</taxon>
        <taxon>Paraburkholderia</taxon>
    </lineage>
</organism>
<comment type="similarity">
    <text evidence="1">Belongs to the GST superfamily.</text>
</comment>
<dbReference type="RefSeq" id="WP_229514081.1">
    <property type="nucleotide sequence ID" value="NZ_AP024956.1"/>
</dbReference>
<dbReference type="Gene3D" id="1.20.1050.10">
    <property type="match status" value="1"/>
</dbReference>
<evidence type="ECO:0000259" key="2">
    <source>
        <dbReference type="PROSITE" id="PS50404"/>
    </source>
</evidence>
<dbReference type="SFLD" id="SFLDS00019">
    <property type="entry name" value="Glutathione_Transferase_(cytos"/>
    <property type="match status" value="1"/>
</dbReference>
<dbReference type="PROSITE" id="PS50404">
    <property type="entry name" value="GST_NTER"/>
    <property type="match status" value="1"/>
</dbReference>
<dbReference type="InterPro" id="IPR040079">
    <property type="entry name" value="Glutathione_S-Trfase"/>
</dbReference>
<protein>
    <submittedName>
        <fullName evidence="4">Glutathione S-transferase</fullName>
    </submittedName>
</protein>
<dbReference type="SUPFAM" id="SSF52833">
    <property type="entry name" value="Thioredoxin-like"/>
    <property type="match status" value="1"/>
</dbReference>
<feature type="domain" description="GST N-terminal" evidence="2">
    <location>
        <begin position="1"/>
        <end position="84"/>
    </location>
</feature>
<dbReference type="InterPro" id="IPR004045">
    <property type="entry name" value="Glutathione_S-Trfase_N"/>
</dbReference>
<evidence type="ECO:0000259" key="3">
    <source>
        <dbReference type="PROSITE" id="PS50405"/>
    </source>
</evidence>
<dbReference type="SFLD" id="SFLDG01150">
    <property type="entry name" value="Main.1:_Beta-like"/>
    <property type="match status" value="1"/>
</dbReference>
<evidence type="ECO:0000256" key="1">
    <source>
        <dbReference type="RuleBase" id="RU003494"/>
    </source>
</evidence>
<reference evidence="4 5" key="1">
    <citation type="journal article" date="2022" name="Front. Microbiol.">
        <title>Identification and characterization of a novel class of self-sufficient cytochrome P450 hydroxylase involved in cyclohexanecarboxylate degradation in Paraburkholderia terrae strain KU-64.</title>
        <authorList>
            <person name="Yamamoto T."/>
            <person name="Hasegawa Y."/>
            <person name="Iwaki H."/>
        </authorList>
    </citation>
    <scope>NUCLEOTIDE SEQUENCE [LARGE SCALE GENOMIC DNA]</scope>
    <source>
        <strain evidence="4 5">KU-64</strain>
    </source>
</reference>
<name>A0ABM7TTL5_9BURK</name>
<gene>
    <name evidence="4" type="ORF">PTKU64_54580</name>
</gene>
<dbReference type="CDD" id="cd03047">
    <property type="entry name" value="GST_N_2"/>
    <property type="match status" value="1"/>
</dbReference>
<dbReference type="Pfam" id="PF02798">
    <property type="entry name" value="GST_N"/>
    <property type="match status" value="1"/>
</dbReference>
<dbReference type="PANTHER" id="PTHR44051:SF19">
    <property type="entry name" value="DISULFIDE-BOND OXIDOREDUCTASE YFCG"/>
    <property type="match status" value="1"/>
</dbReference>
<sequence>MKLYGRRSSINVQKVLWCLGELGAVAGRDYERIDAGLDFGVVNTAGYLALNPNGLVPTLVDGDLVPWESNTIVRYLASAAGNEALLPVELKERANVERWMDWQLATLWATLRVAFLGLTRTPEPQRDYEAIRRSHADAGRMLAIVDTVLSSQAYVAGRTFTVADIGICLSAHRWFALSGNFGDVLDSAPSLQFVVDWHRNLSTRPGFQDAVSAP</sequence>
<evidence type="ECO:0000313" key="4">
    <source>
        <dbReference type="EMBL" id="BCZ81783.1"/>
    </source>
</evidence>
<dbReference type="SUPFAM" id="SSF47616">
    <property type="entry name" value="GST C-terminal domain-like"/>
    <property type="match status" value="1"/>
</dbReference>
<dbReference type="InterPro" id="IPR004046">
    <property type="entry name" value="GST_C"/>
</dbReference>
<proteinExistence type="inferred from homology"/>
<dbReference type="InterPro" id="IPR036249">
    <property type="entry name" value="Thioredoxin-like_sf"/>
</dbReference>
<dbReference type="SFLD" id="SFLDG00358">
    <property type="entry name" value="Main_(cytGST)"/>
    <property type="match status" value="1"/>
</dbReference>
<feature type="domain" description="GST C-terminal" evidence="3">
    <location>
        <begin position="89"/>
        <end position="214"/>
    </location>
</feature>
<dbReference type="Gene3D" id="3.40.30.10">
    <property type="entry name" value="Glutaredoxin"/>
    <property type="match status" value="1"/>
</dbReference>
<dbReference type="Pfam" id="PF00043">
    <property type="entry name" value="GST_C"/>
    <property type="match status" value="1"/>
</dbReference>
<dbReference type="PROSITE" id="PS50405">
    <property type="entry name" value="GST_CTER"/>
    <property type="match status" value="1"/>
</dbReference>
<keyword evidence="5" id="KW-1185">Reference proteome</keyword>
<dbReference type="EMBL" id="AP024956">
    <property type="protein sequence ID" value="BCZ81783.1"/>
    <property type="molecule type" value="Genomic_DNA"/>
</dbReference>
<dbReference type="InterPro" id="IPR010987">
    <property type="entry name" value="Glutathione-S-Trfase_C-like"/>
</dbReference>